<accession>A0A0F9WCN9</accession>
<proteinExistence type="predicted"/>
<sequence length="57" mass="6400">MRDIEDIEAEEERTEKMLREEAERMRELCALEADATGSGPGSLIAESIRALPVDRLP</sequence>
<dbReference type="EMBL" id="LAZR01000301">
    <property type="protein sequence ID" value="KKN75963.1"/>
    <property type="molecule type" value="Genomic_DNA"/>
</dbReference>
<dbReference type="AlphaFoldDB" id="A0A0F9WCN9"/>
<organism evidence="1">
    <name type="scientific">marine sediment metagenome</name>
    <dbReference type="NCBI Taxonomy" id="412755"/>
    <lineage>
        <taxon>unclassified sequences</taxon>
        <taxon>metagenomes</taxon>
        <taxon>ecological metagenomes</taxon>
    </lineage>
</organism>
<gene>
    <name evidence="1" type="ORF">LCGC14_0375200</name>
</gene>
<comment type="caution">
    <text evidence="1">The sequence shown here is derived from an EMBL/GenBank/DDBJ whole genome shotgun (WGS) entry which is preliminary data.</text>
</comment>
<evidence type="ECO:0000313" key="1">
    <source>
        <dbReference type="EMBL" id="KKN75963.1"/>
    </source>
</evidence>
<reference evidence="1" key="1">
    <citation type="journal article" date="2015" name="Nature">
        <title>Complex archaea that bridge the gap between prokaryotes and eukaryotes.</title>
        <authorList>
            <person name="Spang A."/>
            <person name="Saw J.H."/>
            <person name="Jorgensen S.L."/>
            <person name="Zaremba-Niedzwiedzka K."/>
            <person name="Martijn J."/>
            <person name="Lind A.E."/>
            <person name="van Eijk R."/>
            <person name="Schleper C."/>
            <person name="Guy L."/>
            <person name="Ettema T.J."/>
        </authorList>
    </citation>
    <scope>NUCLEOTIDE SEQUENCE</scope>
</reference>
<name>A0A0F9WCN9_9ZZZZ</name>
<protein>
    <submittedName>
        <fullName evidence="1">Uncharacterized protein</fullName>
    </submittedName>
</protein>